<dbReference type="EMBL" id="CP006880">
    <property type="protein sequence ID" value="AJD45228.1"/>
    <property type="molecule type" value="Genomic_DNA"/>
</dbReference>
<organism evidence="1 2">
    <name type="scientific">Rhizobium gallicum bv. gallicum R602sp</name>
    <dbReference type="NCBI Taxonomy" id="1041138"/>
    <lineage>
        <taxon>Bacteria</taxon>
        <taxon>Pseudomonadati</taxon>
        <taxon>Pseudomonadota</taxon>
        <taxon>Alphaproteobacteria</taxon>
        <taxon>Hyphomicrobiales</taxon>
        <taxon>Rhizobiaceae</taxon>
        <taxon>Rhizobium/Agrobacterium group</taxon>
        <taxon>Rhizobium</taxon>
    </lineage>
</organism>
<protein>
    <submittedName>
        <fullName evidence="1">Uncharacterized protein</fullName>
    </submittedName>
</protein>
<dbReference type="Proteomes" id="UP000031368">
    <property type="component" value="Plasmid pRgalR602c"/>
</dbReference>
<dbReference type="KEGG" id="rga:RGR602_PC01198"/>
<dbReference type="AlphaFoldDB" id="A0A0B4XEY8"/>
<name>A0A0B4XEY8_9HYPH</name>
<proteinExistence type="predicted"/>
<accession>A0A0B4XEY8</accession>
<dbReference type="HOGENOM" id="CLU_2755072_0_0_5"/>
<gene>
    <name evidence="1" type="ORF">RGR602_PC01198</name>
</gene>
<reference evidence="1 2" key="1">
    <citation type="submission" date="2013-11" db="EMBL/GenBank/DDBJ databases">
        <title>Complete genome sequence of Rhizobium gallicum bv. gallicum R602.</title>
        <authorList>
            <person name="Bustos P."/>
            <person name="Santamaria R.I."/>
            <person name="Lozano L."/>
            <person name="Acosta J.L."/>
            <person name="Ormeno-Orrillo E."/>
            <person name="Rogel M.A."/>
            <person name="Romero D."/>
            <person name="Cevallos M.A."/>
            <person name="Martinez-Romero E."/>
            <person name="Gonzalez V."/>
        </authorList>
    </citation>
    <scope>NUCLEOTIDE SEQUENCE [LARGE SCALE GENOMIC DNA]</scope>
    <source>
        <strain evidence="1 2">R602</strain>
        <plasmid evidence="1 2">pRgalR602c</plasmid>
    </source>
</reference>
<evidence type="ECO:0000313" key="2">
    <source>
        <dbReference type="Proteomes" id="UP000031368"/>
    </source>
</evidence>
<keyword evidence="1" id="KW-0614">Plasmid</keyword>
<keyword evidence="2" id="KW-1185">Reference proteome</keyword>
<sequence length="70" mass="7642">MSVLAVREASAAICRKKQIPMAETEAQIREFLRLAEIAVVSITVTENDIALSALKKGPPSFLTATVRSIW</sequence>
<evidence type="ECO:0000313" key="1">
    <source>
        <dbReference type="EMBL" id="AJD45228.1"/>
    </source>
</evidence>
<geneLocation type="plasmid" evidence="1 2">
    <name>pRgalR602c</name>
</geneLocation>